<dbReference type="InterPro" id="IPR046531">
    <property type="entry name" value="DUF6596"/>
</dbReference>
<protein>
    <submittedName>
        <fullName evidence="3">RNA polymerase subunit sigma</fullName>
    </submittedName>
</protein>
<proteinExistence type="predicted"/>
<feature type="domain" description="RNA polymerase sigma-70 region 2" evidence="1">
    <location>
        <begin position="13"/>
        <end position="60"/>
    </location>
</feature>
<dbReference type="PANTHER" id="PTHR47756">
    <property type="entry name" value="BLL6612 PROTEIN-RELATED"/>
    <property type="match status" value="1"/>
</dbReference>
<dbReference type="EMBL" id="QPMM01000006">
    <property type="protein sequence ID" value="RFS22835.1"/>
    <property type="molecule type" value="Genomic_DNA"/>
</dbReference>
<accession>A0A3E1YAY9</accession>
<dbReference type="InterPro" id="IPR036388">
    <property type="entry name" value="WH-like_DNA-bd_sf"/>
</dbReference>
<dbReference type="AlphaFoldDB" id="A0A3E1YAY9"/>
<evidence type="ECO:0000313" key="3">
    <source>
        <dbReference type="EMBL" id="RFS22835.1"/>
    </source>
</evidence>
<dbReference type="InterPro" id="IPR013324">
    <property type="entry name" value="RNA_pol_sigma_r3/r4-like"/>
</dbReference>
<dbReference type="GO" id="GO:0003700">
    <property type="term" value="F:DNA-binding transcription factor activity"/>
    <property type="evidence" value="ECO:0007669"/>
    <property type="project" value="InterPro"/>
</dbReference>
<dbReference type="GO" id="GO:0006352">
    <property type="term" value="P:DNA-templated transcription initiation"/>
    <property type="evidence" value="ECO:0007669"/>
    <property type="project" value="InterPro"/>
</dbReference>
<reference evidence="3 4" key="1">
    <citation type="submission" date="2018-07" db="EMBL/GenBank/DDBJ databases">
        <title>Chitinophaga K2CV101002-2 sp. nov., isolated from a monsoon evergreen broad-leaved forest soil.</title>
        <authorList>
            <person name="Lv Y."/>
        </authorList>
    </citation>
    <scope>NUCLEOTIDE SEQUENCE [LARGE SCALE GENOMIC DNA]</scope>
    <source>
        <strain evidence="3 4">GDMCC 1.1288</strain>
    </source>
</reference>
<evidence type="ECO:0000259" key="1">
    <source>
        <dbReference type="Pfam" id="PF04542"/>
    </source>
</evidence>
<organism evidence="3 4">
    <name type="scientific">Chitinophaga silvatica</name>
    <dbReference type="NCBI Taxonomy" id="2282649"/>
    <lineage>
        <taxon>Bacteria</taxon>
        <taxon>Pseudomonadati</taxon>
        <taxon>Bacteroidota</taxon>
        <taxon>Chitinophagia</taxon>
        <taxon>Chitinophagales</taxon>
        <taxon>Chitinophagaceae</taxon>
        <taxon>Chitinophaga</taxon>
    </lineage>
</organism>
<evidence type="ECO:0000313" key="4">
    <source>
        <dbReference type="Proteomes" id="UP000260644"/>
    </source>
</evidence>
<comment type="caution">
    <text evidence="3">The sequence shown here is derived from an EMBL/GenBank/DDBJ whole genome shotgun (WGS) entry which is preliminary data.</text>
</comment>
<dbReference type="Gene3D" id="1.10.1740.10">
    <property type="match status" value="1"/>
</dbReference>
<dbReference type="Pfam" id="PF04542">
    <property type="entry name" value="Sigma70_r2"/>
    <property type="match status" value="1"/>
</dbReference>
<dbReference type="InterPro" id="IPR007627">
    <property type="entry name" value="RNA_pol_sigma70_r2"/>
</dbReference>
<dbReference type="SUPFAM" id="SSF88659">
    <property type="entry name" value="Sigma3 and sigma4 domains of RNA polymerase sigma factors"/>
    <property type="match status" value="1"/>
</dbReference>
<dbReference type="Pfam" id="PF20239">
    <property type="entry name" value="DUF6596"/>
    <property type="match status" value="1"/>
</dbReference>
<dbReference type="Proteomes" id="UP000260644">
    <property type="component" value="Unassembled WGS sequence"/>
</dbReference>
<sequence length="393" mass="44328">MTAVIGRHFGLQHIAIAEDIVSETFLIAMNSWAEKGIPENPTAWLYTVAKNKLKDYLKHEKIFNDKVSPVLQAASQSELPEVEFSPENINDSVLAMIFAVCSPINPPSSQIALALQILCGFSITEIAHAFLSNPETIRKRIQRARKQLREDNFEIKTLEKEALISRLAAVHTTIYLLFNEGYLSTSENQVIRQDLCSEAIRLALILTTNNITNTPATNALLALLCYQSSRLQARLNADGELILFDQQDTSLWNQELITQGHHFIINACTGNELSKYHLEAGIAYWHTTIGNKNKWENILSLYNELLLIDYSPITALNRTFAYAKVYGAETSIQEALKLNLSDNYYYHSLLGYLYSENHVQLAISHYQKAKSLTQSPAEIKAIDKEIQALKNLL</sequence>
<feature type="domain" description="DUF6596" evidence="2">
    <location>
        <begin position="166"/>
        <end position="265"/>
    </location>
</feature>
<gene>
    <name evidence="3" type="ORF">DVR12_12920</name>
</gene>
<dbReference type="SUPFAM" id="SSF88946">
    <property type="entry name" value="Sigma2 domain of RNA polymerase sigma factors"/>
    <property type="match status" value="1"/>
</dbReference>
<dbReference type="InterPro" id="IPR013325">
    <property type="entry name" value="RNA_pol_sigma_r2"/>
</dbReference>
<dbReference type="PANTHER" id="PTHR47756:SF2">
    <property type="entry name" value="BLL6612 PROTEIN"/>
    <property type="match status" value="1"/>
</dbReference>
<evidence type="ECO:0000259" key="2">
    <source>
        <dbReference type="Pfam" id="PF20239"/>
    </source>
</evidence>
<keyword evidence="4" id="KW-1185">Reference proteome</keyword>
<dbReference type="Gene3D" id="1.10.10.10">
    <property type="entry name" value="Winged helix-like DNA-binding domain superfamily/Winged helix DNA-binding domain"/>
    <property type="match status" value="1"/>
</dbReference>
<dbReference type="OrthoDB" id="9780299at2"/>
<name>A0A3E1YAY9_9BACT</name>